<dbReference type="PANTHER" id="PTHR43877">
    <property type="entry name" value="AMINOALKYLPHOSPHONATE N-ACETYLTRANSFERASE-RELATED-RELATED"/>
    <property type="match status" value="1"/>
</dbReference>
<sequence>MIDIGPLRPEDRAAWEVLARGYKAFYRTVVPDKGYEETWQRLQSDAELHGIGARSNGRLVGIAHYLFHVTFWSADSCYLQDLFVDEAARGHGAARALIEHVAEEARKRGAARLYWTTKQDNVPARALYDKVARFHGFIRYDYPLGG</sequence>
<gene>
    <name evidence="4" type="ORF">GCM10022214_57970</name>
</gene>
<evidence type="ECO:0000256" key="2">
    <source>
        <dbReference type="ARBA" id="ARBA00023315"/>
    </source>
</evidence>
<accession>A0ABP7WIY4</accession>
<dbReference type="PROSITE" id="PS51186">
    <property type="entry name" value="GNAT"/>
    <property type="match status" value="1"/>
</dbReference>
<feature type="domain" description="N-acetyltransferase" evidence="3">
    <location>
        <begin position="2"/>
        <end position="146"/>
    </location>
</feature>
<keyword evidence="1" id="KW-0808">Transferase</keyword>
<comment type="caution">
    <text evidence="4">The sequence shown here is derived from an EMBL/GenBank/DDBJ whole genome shotgun (WGS) entry which is preliminary data.</text>
</comment>
<dbReference type="InterPro" id="IPR016181">
    <property type="entry name" value="Acyl_CoA_acyltransferase"/>
</dbReference>
<keyword evidence="5" id="KW-1185">Reference proteome</keyword>
<reference evidence="5" key="1">
    <citation type="journal article" date="2019" name="Int. J. Syst. Evol. Microbiol.">
        <title>The Global Catalogue of Microorganisms (GCM) 10K type strain sequencing project: providing services to taxonomists for standard genome sequencing and annotation.</title>
        <authorList>
            <consortium name="The Broad Institute Genomics Platform"/>
            <consortium name="The Broad Institute Genome Sequencing Center for Infectious Disease"/>
            <person name="Wu L."/>
            <person name="Ma J."/>
        </authorList>
    </citation>
    <scope>NUCLEOTIDE SEQUENCE [LARGE SCALE GENOMIC DNA]</scope>
    <source>
        <strain evidence="5">JCM 16702</strain>
    </source>
</reference>
<dbReference type="EMBL" id="BAAAZG010000044">
    <property type="protein sequence ID" value="GAA4089632.1"/>
    <property type="molecule type" value="Genomic_DNA"/>
</dbReference>
<evidence type="ECO:0000256" key="1">
    <source>
        <dbReference type="ARBA" id="ARBA00022679"/>
    </source>
</evidence>
<dbReference type="Proteomes" id="UP001500683">
    <property type="component" value="Unassembled WGS sequence"/>
</dbReference>
<proteinExistence type="predicted"/>
<protein>
    <submittedName>
        <fullName evidence="4">GNAT family N-acetyltransferase</fullName>
    </submittedName>
</protein>
<dbReference type="RefSeq" id="WP_344953891.1">
    <property type="nucleotide sequence ID" value="NZ_BAAAZG010000044.1"/>
</dbReference>
<dbReference type="SUPFAM" id="SSF55729">
    <property type="entry name" value="Acyl-CoA N-acyltransferases (Nat)"/>
    <property type="match status" value="1"/>
</dbReference>
<dbReference type="CDD" id="cd04301">
    <property type="entry name" value="NAT_SF"/>
    <property type="match status" value="1"/>
</dbReference>
<evidence type="ECO:0000313" key="4">
    <source>
        <dbReference type="EMBL" id="GAA4089632.1"/>
    </source>
</evidence>
<dbReference type="InterPro" id="IPR000182">
    <property type="entry name" value="GNAT_dom"/>
</dbReference>
<dbReference type="InterPro" id="IPR050832">
    <property type="entry name" value="Bact_Acetyltransf"/>
</dbReference>
<name>A0ABP7WIY4_9ACTN</name>
<keyword evidence="2" id="KW-0012">Acyltransferase</keyword>
<evidence type="ECO:0000259" key="3">
    <source>
        <dbReference type="PROSITE" id="PS51186"/>
    </source>
</evidence>
<dbReference type="Gene3D" id="3.40.630.30">
    <property type="match status" value="1"/>
</dbReference>
<dbReference type="Pfam" id="PF00583">
    <property type="entry name" value="Acetyltransf_1"/>
    <property type="match status" value="1"/>
</dbReference>
<evidence type="ECO:0000313" key="5">
    <source>
        <dbReference type="Proteomes" id="UP001500683"/>
    </source>
</evidence>
<organism evidence="4 5">
    <name type="scientific">Actinomadura miaoliensis</name>
    <dbReference type="NCBI Taxonomy" id="430685"/>
    <lineage>
        <taxon>Bacteria</taxon>
        <taxon>Bacillati</taxon>
        <taxon>Actinomycetota</taxon>
        <taxon>Actinomycetes</taxon>
        <taxon>Streptosporangiales</taxon>
        <taxon>Thermomonosporaceae</taxon>
        <taxon>Actinomadura</taxon>
    </lineage>
</organism>